<evidence type="ECO:0000256" key="7">
    <source>
        <dbReference type="ARBA" id="ARBA00023214"/>
    </source>
</evidence>
<comment type="caution">
    <text evidence="12">The sequence shown here is derived from an EMBL/GenBank/DDBJ whole genome shotgun (WGS) entry which is preliminary data.</text>
</comment>
<dbReference type="AlphaFoldDB" id="A0A9W8AV73"/>
<dbReference type="PANTHER" id="PTHR45711:SF6">
    <property type="entry name" value="CHLORIDE CHANNEL PROTEIN"/>
    <property type="match status" value="1"/>
</dbReference>
<dbReference type="SUPFAM" id="SSF81340">
    <property type="entry name" value="Clc chloride channel"/>
    <property type="match status" value="1"/>
</dbReference>
<dbReference type="GO" id="GO:0005794">
    <property type="term" value="C:Golgi apparatus"/>
    <property type="evidence" value="ECO:0007669"/>
    <property type="project" value="TreeGrafter"/>
</dbReference>
<dbReference type="InterPro" id="IPR001807">
    <property type="entry name" value="ClC"/>
</dbReference>
<evidence type="ECO:0000313" key="12">
    <source>
        <dbReference type="EMBL" id="KAJ1969209.1"/>
    </source>
</evidence>
<evidence type="ECO:0000256" key="1">
    <source>
        <dbReference type="ARBA" id="ARBA00004141"/>
    </source>
</evidence>
<dbReference type="Gene3D" id="3.10.580.10">
    <property type="entry name" value="CBS-domain"/>
    <property type="match status" value="1"/>
</dbReference>
<keyword evidence="6 9" id="KW-0472">Membrane</keyword>
<dbReference type="InterPro" id="IPR046342">
    <property type="entry name" value="CBS_dom_sf"/>
</dbReference>
<evidence type="ECO:0000256" key="3">
    <source>
        <dbReference type="ARBA" id="ARBA00022692"/>
    </source>
</evidence>
<feature type="transmembrane region" description="Helical" evidence="9">
    <location>
        <begin position="573"/>
        <end position="595"/>
    </location>
</feature>
<evidence type="ECO:0000256" key="8">
    <source>
        <dbReference type="PROSITE-ProRule" id="PRU00703"/>
    </source>
</evidence>
<feature type="transmembrane region" description="Helical" evidence="9">
    <location>
        <begin position="638"/>
        <end position="661"/>
    </location>
</feature>
<feature type="transmembrane region" description="Helical" evidence="9">
    <location>
        <begin position="546"/>
        <end position="566"/>
    </location>
</feature>
<evidence type="ECO:0000313" key="13">
    <source>
        <dbReference type="Proteomes" id="UP001150925"/>
    </source>
</evidence>
<evidence type="ECO:0000256" key="9">
    <source>
        <dbReference type="RuleBase" id="RU361221"/>
    </source>
</evidence>
<keyword evidence="13" id="KW-1185">Reference proteome</keyword>
<dbReference type="GO" id="GO:0005769">
    <property type="term" value="C:early endosome"/>
    <property type="evidence" value="ECO:0007669"/>
    <property type="project" value="TreeGrafter"/>
</dbReference>
<sequence>MSNSRRYSSRLVLGSSLPSTPSLYHPHSQSWPRPESSDAIEDPGVSQTSYPPQDLTEETRLLSRSPLPRYNTVSLDHATNDTFLRTRASLMKGLSWHAGLMAEIKQVGRGNLRKRSKWLPRPDKLVEDGPANREAYGVRVWYDDYTTIDWIHEFVKEQVRLRNLRSLKGCMGTLHNMWDSVKAWLLVIIVGVVGGCMAAVIDVLCEYLSDLKTGYCQTNFTLSRDFCCKAHQDPDICPEWTPWSQAFTVLSLGDPQWVDFLIYCGVGVSFALVSALLVYFNPNRYRGYQGQMKTTYYAAGSGIPEVKIILSGFVIRGFLGIKTLWVKSVGLVFSVASGIITGKEGPFVHVACCVGNIACRLFDKYEKNDGKRREILSAAAAAGVAMAFGAPIGGVLFSLEQVSYFFSNKTMFRSYMCALTAAMTLKFINPFGTNKIVMFQVLYDREWHWFELGFFLVIGIFGGLYGSIFCKLNSWWIRYRRSSWIKHHQILEVLTIALVTLVVSYPNIYTRMNSTDLVATLFEECREGDSYEGLCVRHTHEYSQVFTLLAVACLNKAILTIITFGLRIPHGIFAPSLVIGACFGRLVGTAVEYFYRVYPQSPFFAACGGEANCITPGVYAMVGGAAVLCGVTKMTLSLVVVMFELTGTLTYILPIMVVVLVSKWVSDFISIDGVYENMIRIAGHPFLDNQHECIHSKSTGELIQTDLEVIDINSVNTVASLKQMLRTMTHRGFADGGFPLLDEDLLVGYISCSELEHALEKTRPKGEDAICLFISPYASYTDIEADFDHSLNFTAYVDQAPLSVGVNASIELVTELFKKLGLRYLCVVEHGRFVGVIHKKRFLKYLQDVK</sequence>
<keyword evidence="7 9" id="KW-0868">Chloride</keyword>
<evidence type="ECO:0000256" key="6">
    <source>
        <dbReference type="ARBA" id="ARBA00023136"/>
    </source>
</evidence>
<proteinExistence type="inferred from homology"/>
<dbReference type="OrthoDB" id="431497at2759"/>
<dbReference type="GO" id="GO:0005886">
    <property type="term" value="C:plasma membrane"/>
    <property type="evidence" value="ECO:0007669"/>
    <property type="project" value="TreeGrafter"/>
</dbReference>
<feature type="transmembrane region" description="Helical" evidence="9">
    <location>
        <begin position="375"/>
        <end position="399"/>
    </location>
</feature>
<feature type="transmembrane region" description="Helical" evidence="9">
    <location>
        <begin position="447"/>
        <end position="469"/>
    </location>
</feature>
<accession>A0A9W8AV73</accession>
<dbReference type="FunFam" id="1.10.3080.10:FF:000011">
    <property type="entry name" value="Chloride channel protein"/>
    <property type="match status" value="1"/>
</dbReference>
<dbReference type="PANTHER" id="PTHR45711">
    <property type="entry name" value="CHLORIDE CHANNEL PROTEIN"/>
    <property type="match status" value="1"/>
</dbReference>
<dbReference type="InterPro" id="IPR014743">
    <property type="entry name" value="Cl-channel_core"/>
</dbReference>
<feature type="domain" description="CBS" evidence="11">
    <location>
        <begin position="797"/>
        <end position="850"/>
    </location>
</feature>
<organism evidence="12 13">
    <name type="scientific">Dispira parvispora</name>
    <dbReference type="NCBI Taxonomy" id="1520584"/>
    <lineage>
        <taxon>Eukaryota</taxon>
        <taxon>Fungi</taxon>
        <taxon>Fungi incertae sedis</taxon>
        <taxon>Zoopagomycota</taxon>
        <taxon>Kickxellomycotina</taxon>
        <taxon>Dimargaritomycetes</taxon>
        <taxon>Dimargaritales</taxon>
        <taxon>Dimargaritaceae</taxon>
        <taxon>Dispira</taxon>
    </lineage>
</organism>
<dbReference type="Pfam" id="PF00654">
    <property type="entry name" value="Voltage_CLC"/>
    <property type="match status" value="1"/>
</dbReference>
<evidence type="ECO:0000256" key="2">
    <source>
        <dbReference type="ARBA" id="ARBA00022448"/>
    </source>
</evidence>
<comment type="subcellular location">
    <subcellularLocation>
        <location evidence="1 9">Membrane</location>
        <topology evidence="1 9">Multi-pass membrane protein</topology>
    </subcellularLocation>
</comment>
<dbReference type="CDD" id="cd03684">
    <property type="entry name" value="ClC_3_like"/>
    <property type="match status" value="1"/>
</dbReference>
<keyword evidence="3 9" id="KW-0812">Transmembrane</keyword>
<dbReference type="PRINTS" id="PR00762">
    <property type="entry name" value="CLCHANNEL"/>
</dbReference>
<feature type="compositionally biased region" description="Polar residues" evidence="10">
    <location>
        <begin position="16"/>
        <end position="31"/>
    </location>
</feature>
<dbReference type="PROSITE" id="PS51371">
    <property type="entry name" value="CBS"/>
    <property type="match status" value="1"/>
</dbReference>
<name>A0A9W8AV73_9FUNG</name>
<feature type="region of interest" description="Disordered" evidence="10">
    <location>
        <begin position="1"/>
        <end position="56"/>
    </location>
</feature>
<comment type="caution">
    <text evidence="9">Lacks conserved residue(s) required for the propagation of feature annotation.</text>
</comment>
<dbReference type="SUPFAM" id="SSF54631">
    <property type="entry name" value="CBS-domain pair"/>
    <property type="match status" value="1"/>
</dbReference>
<comment type="similarity">
    <text evidence="9">Belongs to the chloride channel (TC 2.A.49) family.</text>
</comment>
<dbReference type="EMBL" id="JANBPY010000083">
    <property type="protein sequence ID" value="KAJ1969209.1"/>
    <property type="molecule type" value="Genomic_DNA"/>
</dbReference>
<dbReference type="Pfam" id="PF00571">
    <property type="entry name" value="CBS"/>
    <property type="match status" value="1"/>
</dbReference>
<evidence type="ECO:0000259" key="11">
    <source>
        <dbReference type="PROSITE" id="PS51371"/>
    </source>
</evidence>
<feature type="transmembrane region" description="Helical" evidence="9">
    <location>
        <begin position="490"/>
        <end position="508"/>
    </location>
</feature>
<feature type="transmembrane region" description="Helical" evidence="9">
    <location>
        <begin position="260"/>
        <end position="280"/>
    </location>
</feature>
<dbReference type="Gene3D" id="1.10.3080.10">
    <property type="entry name" value="Clc chloride channel"/>
    <property type="match status" value="1"/>
</dbReference>
<keyword evidence="5 9" id="KW-0406">Ion transport</keyword>
<evidence type="ECO:0000256" key="10">
    <source>
        <dbReference type="SAM" id="MobiDB-lite"/>
    </source>
</evidence>
<feature type="transmembrane region" description="Helical" evidence="9">
    <location>
        <begin position="183"/>
        <end position="201"/>
    </location>
</feature>
<protein>
    <recommendedName>
        <fullName evidence="9">Chloride channel protein</fullName>
    </recommendedName>
</protein>
<dbReference type="GO" id="GO:0005247">
    <property type="term" value="F:voltage-gated chloride channel activity"/>
    <property type="evidence" value="ECO:0007669"/>
    <property type="project" value="TreeGrafter"/>
</dbReference>
<evidence type="ECO:0000256" key="4">
    <source>
        <dbReference type="ARBA" id="ARBA00022989"/>
    </source>
</evidence>
<gene>
    <name evidence="12" type="ORF">IWQ62_000774</name>
</gene>
<keyword evidence="8" id="KW-0129">CBS domain</keyword>
<dbReference type="Proteomes" id="UP001150925">
    <property type="component" value="Unassembled WGS sequence"/>
</dbReference>
<reference evidence="12" key="1">
    <citation type="submission" date="2022-07" db="EMBL/GenBank/DDBJ databases">
        <title>Phylogenomic reconstructions and comparative analyses of Kickxellomycotina fungi.</title>
        <authorList>
            <person name="Reynolds N.K."/>
            <person name="Stajich J.E."/>
            <person name="Barry K."/>
            <person name="Grigoriev I.V."/>
            <person name="Crous P."/>
            <person name="Smith M.E."/>
        </authorList>
    </citation>
    <scope>NUCLEOTIDE SEQUENCE</scope>
    <source>
        <strain evidence="12">RSA 1196</strain>
    </source>
</reference>
<dbReference type="InterPro" id="IPR000644">
    <property type="entry name" value="CBS_dom"/>
</dbReference>
<keyword evidence="4 9" id="KW-1133">Transmembrane helix</keyword>
<keyword evidence="2 9" id="KW-0813">Transport</keyword>
<evidence type="ECO:0000256" key="5">
    <source>
        <dbReference type="ARBA" id="ARBA00023065"/>
    </source>
</evidence>